<protein>
    <submittedName>
        <fullName evidence="7">Glycosyl transferase</fullName>
    </submittedName>
</protein>
<evidence type="ECO:0000313" key="8">
    <source>
        <dbReference type="Proteomes" id="UP000326354"/>
    </source>
</evidence>
<dbReference type="KEGG" id="uam:UABAM_01085"/>
<evidence type="ECO:0000256" key="2">
    <source>
        <dbReference type="ARBA" id="ARBA00022475"/>
    </source>
</evidence>
<sequence>MDKLYGVKIKTQMDFPISVIVPTYNEEQCIAGFLNELKKHLFDEIIVVDGGSKDHTCEIAKKYTPNVYVSPLKGRAAQMNLGAAHAKHDILLFLHADTYLPHLAKSEILQGIRLKKCGRFRDSFTPANGILNFYAFFTRFQYFSYGDQAFFVNKEYFKQLQGFDEERPFEDIDFYKRLRKITKPYISPLSVTTSARRFTKVGVIKQALIDLLFIIMVECRLPTTVIHKTKSYLYRDIR</sequence>
<dbReference type="Gene3D" id="3.90.550.10">
    <property type="entry name" value="Spore Coat Polysaccharide Biosynthesis Protein SpsA, Chain A"/>
    <property type="match status" value="1"/>
</dbReference>
<dbReference type="SUPFAM" id="SSF53448">
    <property type="entry name" value="Nucleotide-diphospho-sugar transferases"/>
    <property type="match status" value="1"/>
</dbReference>
<keyword evidence="2" id="KW-1003">Cell membrane</keyword>
<evidence type="ECO:0000313" key="7">
    <source>
        <dbReference type="EMBL" id="BBM82742.1"/>
    </source>
</evidence>
<keyword evidence="8" id="KW-1185">Reference proteome</keyword>
<dbReference type="RefSeq" id="WP_151966975.1">
    <property type="nucleotide sequence ID" value="NZ_AP019860.1"/>
</dbReference>
<dbReference type="PANTHER" id="PTHR43646">
    <property type="entry name" value="GLYCOSYLTRANSFERASE"/>
    <property type="match status" value="1"/>
</dbReference>
<accession>A0A5S9F1T4</accession>
<dbReference type="GO" id="GO:0016757">
    <property type="term" value="F:glycosyltransferase activity"/>
    <property type="evidence" value="ECO:0007669"/>
    <property type="project" value="UniProtKB-KW"/>
</dbReference>
<reference evidence="7 8" key="1">
    <citation type="submission" date="2019-08" db="EMBL/GenBank/DDBJ databases">
        <title>Complete genome sequence of Candidatus Uab amorphum.</title>
        <authorList>
            <person name="Shiratori T."/>
            <person name="Suzuki S."/>
            <person name="Kakizawa Y."/>
            <person name="Ishida K."/>
        </authorList>
    </citation>
    <scope>NUCLEOTIDE SEQUENCE [LARGE SCALE GENOMIC DNA]</scope>
    <source>
        <strain evidence="7 8">SRT547</strain>
    </source>
</reference>
<evidence type="ECO:0000256" key="5">
    <source>
        <dbReference type="ARBA" id="ARBA00023136"/>
    </source>
</evidence>
<evidence type="ECO:0000256" key="4">
    <source>
        <dbReference type="ARBA" id="ARBA00022679"/>
    </source>
</evidence>
<dbReference type="PANTHER" id="PTHR43646:SF2">
    <property type="entry name" value="GLYCOSYLTRANSFERASE 2-LIKE DOMAIN-CONTAINING PROTEIN"/>
    <property type="match status" value="1"/>
</dbReference>
<dbReference type="GO" id="GO:0005886">
    <property type="term" value="C:plasma membrane"/>
    <property type="evidence" value="ECO:0007669"/>
    <property type="project" value="UniProtKB-SubCell"/>
</dbReference>
<name>A0A5S9F1T4_UABAM</name>
<gene>
    <name evidence="7" type="ORF">UABAM_01085</name>
</gene>
<organism evidence="7 8">
    <name type="scientific">Uabimicrobium amorphum</name>
    <dbReference type="NCBI Taxonomy" id="2596890"/>
    <lineage>
        <taxon>Bacteria</taxon>
        <taxon>Pseudomonadati</taxon>
        <taxon>Planctomycetota</taxon>
        <taxon>Candidatus Uabimicrobiia</taxon>
        <taxon>Candidatus Uabimicrobiales</taxon>
        <taxon>Candidatus Uabimicrobiaceae</taxon>
        <taxon>Candidatus Uabimicrobium</taxon>
    </lineage>
</organism>
<keyword evidence="4 7" id="KW-0808">Transferase</keyword>
<proteinExistence type="predicted"/>
<keyword evidence="3" id="KW-0328">Glycosyltransferase</keyword>
<dbReference type="Pfam" id="PF00535">
    <property type="entry name" value="Glycos_transf_2"/>
    <property type="match status" value="1"/>
</dbReference>
<dbReference type="InterPro" id="IPR026461">
    <property type="entry name" value="Trfase_2_rSAM/seldom_assoc"/>
</dbReference>
<dbReference type="NCBIfam" id="TIGR04283">
    <property type="entry name" value="glyco_like_mftF"/>
    <property type="match status" value="1"/>
</dbReference>
<dbReference type="InterPro" id="IPR029044">
    <property type="entry name" value="Nucleotide-diphossugar_trans"/>
</dbReference>
<dbReference type="OrthoDB" id="9806525at2"/>
<evidence type="ECO:0000259" key="6">
    <source>
        <dbReference type="Pfam" id="PF00535"/>
    </source>
</evidence>
<feature type="domain" description="Glycosyltransferase 2-like" evidence="6">
    <location>
        <begin position="18"/>
        <end position="102"/>
    </location>
</feature>
<dbReference type="Proteomes" id="UP000326354">
    <property type="component" value="Chromosome"/>
</dbReference>
<dbReference type="AlphaFoldDB" id="A0A5S9F1T4"/>
<evidence type="ECO:0000256" key="1">
    <source>
        <dbReference type="ARBA" id="ARBA00004236"/>
    </source>
</evidence>
<dbReference type="InterPro" id="IPR001173">
    <property type="entry name" value="Glyco_trans_2-like"/>
</dbReference>
<keyword evidence="5" id="KW-0472">Membrane</keyword>
<comment type="subcellular location">
    <subcellularLocation>
        <location evidence="1">Cell membrane</location>
    </subcellularLocation>
</comment>
<dbReference type="EMBL" id="AP019860">
    <property type="protein sequence ID" value="BBM82742.1"/>
    <property type="molecule type" value="Genomic_DNA"/>
</dbReference>
<evidence type="ECO:0000256" key="3">
    <source>
        <dbReference type="ARBA" id="ARBA00022676"/>
    </source>
</evidence>